<feature type="compositionally biased region" description="Basic and acidic residues" evidence="1">
    <location>
        <begin position="228"/>
        <end position="274"/>
    </location>
</feature>
<keyword evidence="3" id="KW-1185">Reference proteome</keyword>
<evidence type="ECO:0000256" key="1">
    <source>
        <dbReference type="SAM" id="MobiDB-lite"/>
    </source>
</evidence>
<proteinExistence type="predicted"/>
<dbReference type="Proteomes" id="UP001218188">
    <property type="component" value="Unassembled WGS sequence"/>
</dbReference>
<dbReference type="AlphaFoldDB" id="A0AAD6T1P5"/>
<feature type="compositionally biased region" description="Polar residues" evidence="1">
    <location>
        <begin position="347"/>
        <end position="362"/>
    </location>
</feature>
<dbReference type="EMBL" id="JARJCM010000039">
    <property type="protein sequence ID" value="KAJ7037166.1"/>
    <property type="molecule type" value="Genomic_DNA"/>
</dbReference>
<sequence>MIDGSDNSPPESGNSRSIIFEGAINTPPIAVVEVPFVQTPAAALRARTDVNATIGTRIPVARGKDIAWKIELLAAHLHPKRNGHVLQRKYAFVIANVARSLRTNGFRVSELTNNSRRPVTSGSSHVGGRGLGARRGGTNGNKSSFYPHAKRLGTRERPRRADQKYMYDSLPRPNDQEAQLHVCFCRSCGYNTREEVQKDVLQVLATGSGTRDGCGEGESVGRGIGRGELGKRGVEKKGETPRDRITVKGHAGDSKRIGGEAEENRPIHQQEHRESKKHTLVPRAAREVSKEHELPVLVADETLARRSRRTSTLIMNWMETGGRKDSEQDRGGWRKSVDAKEREGKTEMTTTYLRTRQPATAA</sequence>
<gene>
    <name evidence="2" type="ORF">C8F04DRAFT_1232802</name>
</gene>
<feature type="region of interest" description="Disordered" evidence="1">
    <location>
        <begin position="211"/>
        <end position="290"/>
    </location>
</feature>
<feature type="compositionally biased region" description="Gly residues" evidence="1">
    <location>
        <begin position="125"/>
        <end position="139"/>
    </location>
</feature>
<feature type="region of interest" description="Disordered" evidence="1">
    <location>
        <begin position="113"/>
        <end position="160"/>
    </location>
</feature>
<feature type="compositionally biased region" description="Basic and acidic residues" evidence="1">
    <location>
        <begin position="321"/>
        <end position="346"/>
    </location>
</feature>
<feature type="compositionally biased region" description="Polar residues" evidence="1">
    <location>
        <begin position="113"/>
        <end position="124"/>
    </location>
</feature>
<organism evidence="2 3">
    <name type="scientific">Mycena alexandri</name>
    <dbReference type="NCBI Taxonomy" id="1745969"/>
    <lineage>
        <taxon>Eukaryota</taxon>
        <taxon>Fungi</taxon>
        <taxon>Dikarya</taxon>
        <taxon>Basidiomycota</taxon>
        <taxon>Agaricomycotina</taxon>
        <taxon>Agaricomycetes</taxon>
        <taxon>Agaricomycetidae</taxon>
        <taxon>Agaricales</taxon>
        <taxon>Marasmiineae</taxon>
        <taxon>Mycenaceae</taxon>
        <taxon>Mycena</taxon>
    </lineage>
</organism>
<accession>A0AAD6T1P5</accession>
<reference evidence="2" key="1">
    <citation type="submission" date="2023-03" db="EMBL/GenBank/DDBJ databases">
        <title>Massive genome expansion in bonnet fungi (Mycena s.s.) driven by repeated elements and novel gene families across ecological guilds.</title>
        <authorList>
            <consortium name="Lawrence Berkeley National Laboratory"/>
            <person name="Harder C.B."/>
            <person name="Miyauchi S."/>
            <person name="Viragh M."/>
            <person name="Kuo A."/>
            <person name="Thoen E."/>
            <person name="Andreopoulos B."/>
            <person name="Lu D."/>
            <person name="Skrede I."/>
            <person name="Drula E."/>
            <person name="Henrissat B."/>
            <person name="Morin E."/>
            <person name="Kohler A."/>
            <person name="Barry K."/>
            <person name="LaButti K."/>
            <person name="Morin E."/>
            <person name="Salamov A."/>
            <person name="Lipzen A."/>
            <person name="Mereny Z."/>
            <person name="Hegedus B."/>
            <person name="Baldrian P."/>
            <person name="Stursova M."/>
            <person name="Weitz H."/>
            <person name="Taylor A."/>
            <person name="Grigoriev I.V."/>
            <person name="Nagy L.G."/>
            <person name="Martin F."/>
            <person name="Kauserud H."/>
        </authorList>
    </citation>
    <scope>NUCLEOTIDE SEQUENCE</scope>
    <source>
        <strain evidence="2">CBHHK200</strain>
    </source>
</reference>
<comment type="caution">
    <text evidence="2">The sequence shown here is derived from an EMBL/GenBank/DDBJ whole genome shotgun (WGS) entry which is preliminary data.</text>
</comment>
<evidence type="ECO:0000313" key="3">
    <source>
        <dbReference type="Proteomes" id="UP001218188"/>
    </source>
</evidence>
<feature type="compositionally biased region" description="Gly residues" evidence="1">
    <location>
        <begin position="211"/>
        <end position="227"/>
    </location>
</feature>
<evidence type="ECO:0000313" key="2">
    <source>
        <dbReference type="EMBL" id="KAJ7037166.1"/>
    </source>
</evidence>
<name>A0AAD6T1P5_9AGAR</name>
<protein>
    <submittedName>
        <fullName evidence="2">Uncharacterized protein</fullName>
    </submittedName>
</protein>
<feature type="region of interest" description="Disordered" evidence="1">
    <location>
        <begin position="317"/>
        <end position="362"/>
    </location>
</feature>